<dbReference type="EMBL" id="JACGWN010000004">
    <property type="protein sequence ID" value="KAL0451890.1"/>
    <property type="molecule type" value="Genomic_DNA"/>
</dbReference>
<proteinExistence type="predicted"/>
<dbReference type="AlphaFoldDB" id="A0AAW2XJ03"/>
<name>A0AAW2XJ03_9LAMI</name>
<protein>
    <recommendedName>
        <fullName evidence="2">Reverse transcriptase zinc-binding domain-containing protein</fullName>
    </recommendedName>
</protein>
<reference evidence="1" key="2">
    <citation type="journal article" date="2024" name="Plant">
        <title>Genomic evolution and insights into agronomic trait innovations of Sesamum species.</title>
        <authorList>
            <person name="Miao H."/>
            <person name="Wang L."/>
            <person name="Qu L."/>
            <person name="Liu H."/>
            <person name="Sun Y."/>
            <person name="Le M."/>
            <person name="Wang Q."/>
            <person name="Wei S."/>
            <person name="Zheng Y."/>
            <person name="Lin W."/>
            <person name="Duan Y."/>
            <person name="Cao H."/>
            <person name="Xiong S."/>
            <person name="Wang X."/>
            <person name="Wei L."/>
            <person name="Li C."/>
            <person name="Ma Q."/>
            <person name="Ju M."/>
            <person name="Zhao R."/>
            <person name="Li G."/>
            <person name="Mu C."/>
            <person name="Tian Q."/>
            <person name="Mei H."/>
            <person name="Zhang T."/>
            <person name="Gao T."/>
            <person name="Zhang H."/>
        </authorList>
    </citation>
    <scope>NUCLEOTIDE SEQUENCE</scope>
    <source>
        <strain evidence="1">KEN1</strain>
    </source>
</reference>
<dbReference type="PANTHER" id="PTHR33116:SF86">
    <property type="entry name" value="REVERSE TRANSCRIPTASE DOMAIN-CONTAINING PROTEIN"/>
    <property type="match status" value="1"/>
</dbReference>
<accession>A0AAW2XJ03</accession>
<comment type="caution">
    <text evidence="1">The sequence shown here is derived from an EMBL/GenBank/DDBJ whole genome shotgun (WGS) entry which is preliminary data.</text>
</comment>
<sequence>MSCFRLPDTFLLELESLMANFFWNYGSKSKIHWVTWAKLCTSKEKGGLGFRRLKEFNLALLAKQAWRVALGPSSLLNAILSNKYFPNSSFFDSRGWLVNIDNGAPLDSETRLLFWISKKFDPQQPGDQNLWPRTGNKRGVFPRESLTAKWQATSSLACLVWAISGLAWGSIDCAQSSTEHWLREVHRRLGGGNWDLFLTICWSLWKARNLHIFKGVPLGALDIVRQATRIMNCTWSSPGVANSSALVMKF</sequence>
<dbReference type="PANTHER" id="PTHR33116">
    <property type="entry name" value="REVERSE TRANSCRIPTASE ZINC-BINDING DOMAIN-CONTAINING PROTEIN-RELATED-RELATED"/>
    <property type="match status" value="1"/>
</dbReference>
<gene>
    <name evidence="1" type="ORF">Slati_1167100</name>
</gene>
<reference evidence="1" key="1">
    <citation type="submission" date="2020-06" db="EMBL/GenBank/DDBJ databases">
        <authorList>
            <person name="Li T."/>
            <person name="Hu X."/>
            <person name="Zhang T."/>
            <person name="Song X."/>
            <person name="Zhang H."/>
            <person name="Dai N."/>
            <person name="Sheng W."/>
            <person name="Hou X."/>
            <person name="Wei L."/>
        </authorList>
    </citation>
    <scope>NUCLEOTIDE SEQUENCE</scope>
    <source>
        <strain evidence="1">KEN1</strain>
        <tissue evidence="1">Leaf</tissue>
    </source>
</reference>
<evidence type="ECO:0000313" key="1">
    <source>
        <dbReference type="EMBL" id="KAL0451890.1"/>
    </source>
</evidence>
<organism evidence="1">
    <name type="scientific">Sesamum latifolium</name>
    <dbReference type="NCBI Taxonomy" id="2727402"/>
    <lineage>
        <taxon>Eukaryota</taxon>
        <taxon>Viridiplantae</taxon>
        <taxon>Streptophyta</taxon>
        <taxon>Embryophyta</taxon>
        <taxon>Tracheophyta</taxon>
        <taxon>Spermatophyta</taxon>
        <taxon>Magnoliopsida</taxon>
        <taxon>eudicotyledons</taxon>
        <taxon>Gunneridae</taxon>
        <taxon>Pentapetalae</taxon>
        <taxon>asterids</taxon>
        <taxon>lamiids</taxon>
        <taxon>Lamiales</taxon>
        <taxon>Pedaliaceae</taxon>
        <taxon>Sesamum</taxon>
    </lineage>
</organism>
<evidence type="ECO:0008006" key="2">
    <source>
        <dbReference type="Google" id="ProtNLM"/>
    </source>
</evidence>